<comment type="caution">
    <text evidence="1">The sequence shown here is derived from an EMBL/GenBank/DDBJ whole genome shotgun (WGS) entry which is preliminary data.</text>
</comment>
<protein>
    <submittedName>
        <fullName evidence="1">Uncharacterized protein</fullName>
    </submittedName>
</protein>
<proteinExistence type="predicted"/>
<evidence type="ECO:0000313" key="1">
    <source>
        <dbReference type="EMBL" id="MFG6108336.1"/>
    </source>
</evidence>
<gene>
    <name evidence="1" type="ORF">ACEU0G_002273</name>
</gene>
<dbReference type="RefSeq" id="WP_394161486.1">
    <property type="nucleotide sequence ID" value="NZ_JBHGCJ010000002.1"/>
</dbReference>
<sequence>MTDRRKRYFAYERRKGGVCYFDRAMHLHLQRFPHTIGHYQLARCLGTSALLTCAEANDHAWLPKPKARTPCPTR</sequence>
<dbReference type="Proteomes" id="UP001605261">
    <property type="component" value="Unassembled WGS sequence"/>
</dbReference>
<dbReference type="EMBL" id="JBHGCJ010000002">
    <property type="protein sequence ID" value="MFG6108336.1"/>
    <property type="molecule type" value="Genomic_DNA"/>
</dbReference>
<accession>A0ABW7CW50</accession>
<evidence type="ECO:0000313" key="2">
    <source>
        <dbReference type="Proteomes" id="UP001605261"/>
    </source>
</evidence>
<name>A0ABW7CW50_9GAMM</name>
<reference evidence="1 2" key="1">
    <citation type="submission" date="2024-09" db="EMBL/GenBank/DDBJ databases">
        <authorList>
            <consortium name="All-Russian atlas of soil microorganisms"/>
            <consortium name="as a basis for the search for new antimicrobial producers and enzymes with unique properties"/>
            <person name="Sokolova E.A."/>
            <person name="Voronina E.N."/>
        </authorList>
    </citation>
    <scope>NUCLEOTIDE SEQUENCE [LARGE SCALE GENOMIC DNA]</scope>
    <source>
        <strain evidence="1 2">AF-22b-331.1</strain>
    </source>
</reference>
<keyword evidence="2" id="KW-1185">Reference proteome</keyword>
<organism evidence="1 2">
    <name type="scientific">Stenotrophomonas nematodicola</name>
    <dbReference type="NCBI Taxonomy" id="2656746"/>
    <lineage>
        <taxon>Bacteria</taxon>
        <taxon>Pseudomonadati</taxon>
        <taxon>Pseudomonadota</taxon>
        <taxon>Gammaproteobacteria</taxon>
        <taxon>Lysobacterales</taxon>
        <taxon>Lysobacteraceae</taxon>
        <taxon>Stenotrophomonas</taxon>
    </lineage>
</organism>